<dbReference type="InterPro" id="IPR014031">
    <property type="entry name" value="Ketoacyl_synth_C"/>
</dbReference>
<dbReference type="InterPro" id="IPR018201">
    <property type="entry name" value="Ketoacyl_synth_AS"/>
</dbReference>
<dbReference type="InterPro" id="IPR057326">
    <property type="entry name" value="KR_dom"/>
</dbReference>
<evidence type="ECO:0000256" key="4">
    <source>
        <dbReference type="ARBA" id="ARBA00022553"/>
    </source>
</evidence>
<dbReference type="SUPFAM" id="SSF53335">
    <property type="entry name" value="S-adenosyl-L-methionine-dependent methyltransferases"/>
    <property type="match status" value="1"/>
</dbReference>
<dbReference type="CDD" id="cd00833">
    <property type="entry name" value="PKS"/>
    <property type="match status" value="1"/>
</dbReference>
<dbReference type="Gene3D" id="3.40.50.720">
    <property type="entry name" value="NAD(P)-binding Rossmann-like Domain"/>
    <property type="match status" value="1"/>
</dbReference>
<evidence type="ECO:0000256" key="7">
    <source>
        <dbReference type="ARBA" id="ARBA00054155"/>
    </source>
</evidence>
<dbReference type="GO" id="GO:0031177">
    <property type="term" value="F:phosphopantetheine binding"/>
    <property type="evidence" value="ECO:0007669"/>
    <property type="project" value="InterPro"/>
</dbReference>
<dbReference type="Pfam" id="PF14765">
    <property type="entry name" value="PS-DH"/>
    <property type="match status" value="1"/>
</dbReference>
<dbReference type="InterPro" id="IPR016035">
    <property type="entry name" value="Acyl_Trfase/lysoPLipase"/>
</dbReference>
<dbReference type="SUPFAM" id="SSF52151">
    <property type="entry name" value="FabD/lysophospholipase-like"/>
    <property type="match status" value="1"/>
</dbReference>
<dbReference type="Gene3D" id="3.30.70.3290">
    <property type="match status" value="1"/>
</dbReference>
<dbReference type="CDD" id="cd08955">
    <property type="entry name" value="KR_2_FAS_SDR_x"/>
    <property type="match status" value="1"/>
</dbReference>
<evidence type="ECO:0000259" key="10">
    <source>
        <dbReference type="PROSITE" id="PS50075"/>
    </source>
</evidence>
<feature type="active site" description="Proton acceptor; for dehydratase activity" evidence="8">
    <location>
        <position position="948"/>
    </location>
</feature>
<evidence type="ECO:0000256" key="6">
    <source>
        <dbReference type="ARBA" id="ARBA00023268"/>
    </source>
</evidence>
<dbReference type="PANTHER" id="PTHR43775">
    <property type="entry name" value="FATTY ACID SYNTHASE"/>
    <property type="match status" value="1"/>
</dbReference>
<dbReference type="STRING" id="702114.A1355_04450"/>
<dbReference type="Gene3D" id="3.40.50.150">
    <property type="entry name" value="Vaccinia Virus protein VP39"/>
    <property type="match status" value="1"/>
</dbReference>
<comment type="pathway">
    <text evidence="1">Lipid metabolism; fatty acid biosynthesis.</text>
</comment>
<dbReference type="InterPro" id="IPR016036">
    <property type="entry name" value="Malonyl_transacylase_ACP-bd"/>
</dbReference>
<keyword evidence="14" id="KW-1185">Reference proteome</keyword>
<dbReference type="GO" id="GO:0006633">
    <property type="term" value="P:fatty acid biosynthetic process"/>
    <property type="evidence" value="ECO:0007669"/>
    <property type="project" value="UniProtKB-UniPathway"/>
</dbReference>
<dbReference type="Gene3D" id="3.10.129.110">
    <property type="entry name" value="Polyketide synthase dehydratase"/>
    <property type="match status" value="1"/>
</dbReference>
<sequence>MASTEAPDYQQLVKNALVEIRRLKATIAELEQNREQDDIAVIGAACRFPGGDADAQDLDAFWQVLADGIDAVREAPEQRLSKAQFYDPNPDAAGKILSIQGGYLNDIDQFAAEFFYISPREADSLDPQQRLLLESHWRALEQAGIPPSSLMGSQTGLFAGICGNDYYHLLASRDYREIDSYMASGTAHSTAVGRLAFYLGTQGPAIAVDTACSSSLVAIHLACQSLRAGECRLALASGVNALLAPEFSINFSRAGMLSPDGRCKTFDDGADGYVRGEGCGVVVLKKLADAQRDGDKVLAVIKGSATNQDGRSSGLTAPNGSAQRQVLKQALQAAGLQAEQVAYVEAHGTGTSLGDPIEIEALHAVYGSRRQTPLTIGSVKSNIGHLEGAAGIAGFIKTVLMLQHQKIPKQLHFQQPNRHVDWQSMNLTVSRQLADWPVEQGQPRIAGVSSFGFGGSNAHVLVAEAPKQAHEAAVCRHRRQLLTLSARTPLELRALAQAYSDYLSANPGLELADFCYTVNVRRDHFAYRLALPCTNMAEAVDGLRSLSEGQAGEERRMALLFTGQGAFNGPLLDVFADLPLFADDFAACEAAFDRQMGVSLRELLFTEQGAARLASTEYAQPALYCFQVALARTWLALGVEADYLLGHSVGEYAAACLAEVFSFEDGLALIKQRGRLMAALSEEGGMLAVLAEADKVGLALQECGSSLCVAGYNGKTNTVVSGAKHELHRFSRYLEQQGMAYAVLNVDRAFHSPLMAPMLREFAASAAGIAYRSPTKNIISTLTGQLIGAEMASAEYWLKQISSPVLFSQALAELVANDVDGMLEVGPQNVLSKLVQREYPDGRVKAISSLDSRQADGGLLDTLAALYRGGLKIDWQAYYQDFKGRHLNVPAYPFSRQRYWFKAAPRTAAQAPALHPFLQNPFETADQPEKQVFSAVLQASHLAFHRDHRYHGKLLLPAAHYLEMAVAALGGLPCRIAQVSYPAPLLFDEEQAVSLQLLLTADADGYACAIYARCVDDLPWQCHFSARIETLNQAAESMSPIPVFNQGLDVERYYRAMAERGIDFGPAYRLLDSLSAQDQQALGKIKAARRDSAYFLYPPMLDACFQVAGALLPQDQETYVQTSLVSLTYYRPIGQGDIHAHARLTGVEAGQWLFDIDVLAEDGETIARIQGLGLKRLPSNRQDGLFYKTQWQAVANPSDEINPEASAAWLAQIAQGPEQYWPQPQGIAENQAEVLEAEALNYVLKALQDLAFPYQVGEGFELAQCLRQLGVLPRYSKLLQRCLTVLSQAQYLSLEQEQWRVLKPLVAGPEQSSIASGIEWQLLRQCGRDLAGVLNGSIDFLPLLFPENSNISAATLYSQAEGFTILNRSAVQALDGWLALIPKGRKLRVLEIGAGTGGTTRHLLPLLAGRVDFEYRYTDLSSAFFSSAEANFAGYSQLKYQTLDIAKDPVSQGFAEHEFDLVIAANVVHATADLRQSLSHVRQLLNDQGVLLLLEGLRPRLWVDLIFGLTDGWWAFNDQRRHANYPLLDQDGWQGLLSETGFASTAFITAPLDATERLCRQSVILTQTARIRGRHWLIVDDKQGAADRLAEYLIARGDRCTRLEYGQAFSQHDDASWTVDPFQRRDFERVLEHWFEPEENGQYAVLVCSGLDGVIDETSDSRAVEKTLAIVCAGTLHLLQALGAASIGLQAFNVLTQGAQPVVDGDCPQAAMAALWGMVRVAAKEYPRLQCRLFDLQAGMDLDLPTCQLVCQTDAKAELQNAVRDGRLFVPRLVSCLPGGNQPLTIREQGVYLVTGAFGGMGFKLTQWLIEQGAKHLILLARTAPSAAVKQALDQAAAGSVEIHIQAVDVSDYDALRRAVDVPGRQGLAGIFHSAGVFADCLLQDYDWQVFSSVFPAKVAGAWNLHRLSLELESSPDYFVLFSSSASVLAAGGLANYVAANAFVDALAAYRRRQNLPAHAINWGVWQDTGMAAAVNDIRRQQWQTMGVKPMATDTALAAMRTAIESDDANLAIIDIDFDRYAGNQDHDGYFQALLSRREQGQAQATKAASNGGESIVSLLRQNPDSQREVMLEHVSRLLGSVLGIAGDIDARRGFFELGMDSLTAMELRNRLQREFEPPLDATLTFKYPTLSALADYLLSLLVDTRPKQEEPSAEPVADAKNAINSEEPILSLDEQLADIDRFLEHF</sequence>
<feature type="domain" description="Ketosynthase family 3 (KS3)" evidence="11">
    <location>
        <begin position="36"/>
        <end position="464"/>
    </location>
</feature>
<dbReference type="UniPathway" id="UPA00094"/>
<evidence type="ECO:0000256" key="3">
    <source>
        <dbReference type="ARBA" id="ARBA00022450"/>
    </source>
</evidence>
<keyword evidence="6" id="KW-0511">Multifunctional enzyme</keyword>
<dbReference type="InterPro" id="IPR006162">
    <property type="entry name" value="Ppantetheine_attach_site"/>
</dbReference>
<dbReference type="EMBL" id="LUUK01000157">
    <property type="protein sequence ID" value="OAI19488.1"/>
    <property type="molecule type" value="Genomic_DNA"/>
</dbReference>
<dbReference type="InterPro" id="IPR050091">
    <property type="entry name" value="PKS_NRPS_Biosynth_Enz"/>
</dbReference>
<dbReference type="Pfam" id="PF00698">
    <property type="entry name" value="Acyl_transf_1"/>
    <property type="match status" value="1"/>
</dbReference>
<dbReference type="Pfam" id="PF21089">
    <property type="entry name" value="PKS_DH_N"/>
    <property type="match status" value="1"/>
</dbReference>
<evidence type="ECO:0000313" key="13">
    <source>
        <dbReference type="EMBL" id="OAI19488.1"/>
    </source>
</evidence>
<dbReference type="PANTHER" id="PTHR43775:SF37">
    <property type="entry name" value="SI:DKEY-61P9.11"/>
    <property type="match status" value="1"/>
</dbReference>
<proteinExistence type="inferred from homology"/>
<dbReference type="PROSITE" id="PS52004">
    <property type="entry name" value="KS3_2"/>
    <property type="match status" value="1"/>
</dbReference>
<dbReference type="InterPro" id="IPR013217">
    <property type="entry name" value="Methyltransf_12"/>
</dbReference>
<evidence type="ECO:0000256" key="8">
    <source>
        <dbReference type="PROSITE-ProRule" id="PRU01363"/>
    </source>
</evidence>
<dbReference type="InterPro" id="IPR014030">
    <property type="entry name" value="Ketoacyl_synth_N"/>
</dbReference>
<dbReference type="SMART" id="SM00825">
    <property type="entry name" value="PKS_KS"/>
    <property type="match status" value="1"/>
</dbReference>
<feature type="domain" description="PKS/mFAS DH" evidence="12">
    <location>
        <begin position="915"/>
        <end position="1183"/>
    </location>
</feature>
<evidence type="ECO:0000256" key="2">
    <source>
        <dbReference type="ARBA" id="ARBA00006484"/>
    </source>
</evidence>
<protein>
    <submittedName>
        <fullName evidence="13">Uncharacterized protein</fullName>
    </submittedName>
</protein>
<keyword evidence="9" id="KW-0175">Coiled coil</keyword>
<dbReference type="Gene3D" id="3.40.47.10">
    <property type="match status" value="1"/>
</dbReference>
<gene>
    <name evidence="13" type="ORF">A1355_04450</name>
</gene>
<dbReference type="Pfam" id="PF00109">
    <property type="entry name" value="ketoacyl-synt"/>
    <property type="match status" value="1"/>
</dbReference>
<keyword evidence="5" id="KW-0808">Transferase</keyword>
<comment type="similarity">
    <text evidence="2">Belongs to the short-chain dehydrogenases/reductases (SDR) family.</text>
</comment>
<dbReference type="Pfam" id="PF02801">
    <property type="entry name" value="Ketoacyl-synt_C"/>
    <property type="match status" value="1"/>
</dbReference>
<dbReference type="SUPFAM" id="SSF51735">
    <property type="entry name" value="NAD(P)-binding Rossmann-fold domains"/>
    <property type="match status" value="2"/>
</dbReference>
<reference evidence="14" key="1">
    <citation type="submission" date="2016-03" db="EMBL/GenBank/DDBJ databases">
        <authorList>
            <person name="Heylen K."/>
            <person name="De Vos P."/>
            <person name="Vekeman B."/>
        </authorList>
    </citation>
    <scope>NUCLEOTIDE SEQUENCE [LARGE SCALE GENOMIC DNA]</scope>
    <source>
        <strain evidence="14">R-45383</strain>
    </source>
</reference>
<dbReference type="PROSITE" id="PS00606">
    <property type="entry name" value="KS3_1"/>
    <property type="match status" value="1"/>
</dbReference>
<feature type="coiled-coil region" evidence="9">
    <location>
        <begin position="13"/>
        <end position="40"/>
    </location>
</feature>
<evidence type="ECO:0000259" key="11">
    <source>
        <dbReference type="PROSITE" id="PS52004"/>
    </source>
</evidence>
<comment type="function">
    <text evidence="7">Involved in production of the polyketide antibiotic thailandamide.</text>
</comment>
<dbReference type="Gene3D" id="1.10.1200.10">
    <property type="entry name" value="ACP-like"/>
    <property type="match status" value="1"/>
</dbReference>
<dbReference type="Pfam" id="PF08242">
    <property type="entry name" value="Methyltransf_12"/>
    <property type="match status" value="1"/>
</dbReference>
<dbReference type="InterPro" id="IPR036736">
    <property type="entry name" value="ACP-like_sf"/>
</dbReference>
<evidence type="ECO:0000256" key="1">
    <source>
        <dbReference type="ARBA" id="ARBA00005194"/>
    </source>
</evidence>
<dbReference type="Proteomes" id="UP000077628">
    <property type="component" value="Unassembled WGS sequence"/>
</dbReference>
<dbReference type="SMART" id="SM01294">
    <property type="entry name" value="PKS_PP_betabranch"/>
    <property type="match status" value="1"/>
</dbReference>
<dbReference type="InterPro" id="IPR013968">
    <property type="entry name" value="PKS_KR"/>
</dbReference>
<feature type="active site" description="Proton donor; for dehydratase activity" evidence="8">
    <location>
        <position position="1102"/>
    </location>
</feature>
<dbReference type="GO" id="GO:0004315">
    <property type="term" value="F:3-oxoacyl-[acyl-carrier-protein] synthase activity"/>
    <property type="evidence" value="ECO:0007669"/>
    <property type="project" value="InterPro"/>
</dbReference>
<dbReference type="InterPro" id="IPR020841">
    <property type="entry name" value="PKS_Beta-ketoAc_synthase_dom"/>
</dbReference>
<dbReference type="InterPro" id="IPR029063">
    <property type="entry name" value="SAM-dependent_MTases_sf"/>
</dbReference>
<feature type="domain" description="Carrier" evidence="10">
    <location>
        <begin position="2066"/>
        <end position="2142"/>
    </location>
</feature>
<dbReference type="FunFam" id="3.40.47.10:FF:000019">
    <property type="entry name" value="Polyketide synthase type I"/>
    <property type="match status" value="1"/>
</dbReference>
<dbReference type="InterPro" id="IPR016039">
    <property type="entry name" value="Thiolase-like"/>
</dbReference>
<dbReference type="InterPro" id="IPR020807">
    <property type="entry name" value="PKS_DH"/>
</dbReference>
<dbReference type="SMART" id="SM00823">
    <property type="entry name" value="PKS_PP"/>
    <property type="match status" value="1"/>
</dbReference>
<accession>A0A177NN28</accession>
<dbReference type="SUPFAM" id="SSF55048">
    <property type="entry name" value="Probable ACP-binding domain of malonyl-CoA ACP transacylase"/>
    <property type="match status" value="1"/>
</dbReference>
<dbReference type="SMART" id="SM00827">
    <property type="entry name" value="PKS_AT"/>
    <property type="match status" value="1"/>
</dbReference>
<dbReference type="PROSITE" id="PS50075">
    <property type="entry name" value="CARRIER"/>
    <property type="match status" value="1"/>
</dbReference>
<evidence type="ECO:0000313" key="14">
    <source>
        <dbReference type="Proteomes" id="UP000077628"/>
    </source>
</evidence>
<dbReference type="SUPFAM" id="SSF53901">
    <property type="entry name" value="Thiolase-like"/>
    <property type="match status" value="1"/>
</dbReference>
<dbReference type="Gene3D" id="3.40.366.10">
    <property type="entry name" value="Malonyl-Coenzyme A Acyl Carrier Protein, domain 2"/>
    <property type="match status" value="1"/>
</dbReference>
<dbReference type="GO" id="GO:0004312">
    <property type="term" value="F:fatty acid synthase activity"/>
    <property type="evidence" value="ECO:0007669"/>
    <property type="project" value="TreeGrafter"/>
</dbReference>
<evidence type="ECO:0000256" key="9">
    <source>
        <dbReference type="SAM" id="Coils"/>
    </source>
</evidence>
<dbReference type="OrthoDB" id="9778690at2"/>
<feature type="region of interest" description="C-terminal hotdog fold" evidence="8">
    <location>
        <begin position="1045"/>
        <end position="1183"/>
    </location>
</feature>
<keyword evidence="3" id="KW-0596">Phosphopantetheine</keyword>
<evidence type="ECO:0000259" key="12">
    <source>
        <dbReference type="PROSITE" id="PS52019"/>
    </source>
</evidence>
<dbReference type="RefSeq" id="WP_064028046.1">
    <property type="nucleotide sequence ID" value="NZ_LUUK01000157.1"/>
</dbReference>
<dbReference type="InterPro" id="IPR020806">
    <property type="entry name" value="PKS_PP-bd"/>
</dbReference>
<dbReference type="Pfam" id="PF22621">
    <property type="entry name" value="CurL-like_PKS_C"/>
    <property type="match status" value="1"/>
</dbReference>
<dbReference type="Pfam" id="PF08659">
    <property type="entry name" value="KR"/>
    <property type="match status" value="1"/>
</dbReference>
<dbReference type="PROSITE" id="PS00012">
    <property type="entry name" value="PHOSPHOPANTETHEINE"/>
    <property type="match status" value="1"/>
</dbReference>
<evidence type="ECO:0000256" key="5">
    <source>
        <dbReference type="ARBA" id="ARBA00022679"/>
    </source>
</evidence>
<dbReference type="InterPro" id="IPR009081">
    <property type="entry name" value="PP-bd_ACP"/>
</dbReference>
<dbReference type="CDD" id="cd02440">
    <property type="entry name" value="AdoMet_MTases"/>
    <property type="match status" value="1"/>
</dbReference>
<comment type="caution">
    <text evidence="13">The sequence shown here is derived from an EMBL/GenBank/DDBJ whole genome shotgun (WGS) entry which is preliminary data.</text>
</comment>
<organism evidence="13 14">
    <name type="scientific">Methylomonas koyamae</name>
    <dbReference type="NCBI Taxonomy" id="702114"/>
    <lineage>
        <taxon>Bacteria</taxon>
        <taxon>Pseudomonadati</taxon>
        <taxon>Pseudomonadota</taxon>
        <taxon>Gammaproteobacteria</taxon>
        <taxon>Methylococcales</taxon>
        <taxon>Methylococcaceae</taxon>
        <taxon>Methylomonas</taxon>
    </lineage>
</organism>
<dbReference type="InterPro" id="IPR049900">
    <property type="entry name" value="PKS_mFAS_DH"/>
</dbReference>
<dbReference type="SMART" id="SM00826">
    <property type="entry name" value="PKS_DH"/>
    <property type="match status" value="1"/>
</dbReference>
<keyword evidence="4" id="KW-0597">Phosphoprotein</keyword>
<dbReference type="PROSITE" id="PS52019">
    <property type="entry name" value="PKS_MFAS_DH"/>
    <property type="match status" value="1"/>
</dbReference>
<dbReference type="Pfam" id="PF00550">
    <property type="entry name" value="PP-binding"/>
    <property type="match status" value="1"/>
</dbReference>
<dbReference type="SUPFAM" id="SSF47336">
    <property type="entry name" value="ACP-like"/>
    <property type="match status" value="1"/>
</dbReference>
<dbReference type="InterPro" id="IPR014043">
    <property type="entry name" value="Acyl_transferase_dom"/>
</dbReference>
<name>A0A177NN28_9GAMM</name>
<feature type="region of interest" description="N-terminal hotdog fold" evidence="8">
    <location>
        <begin position="915"/>
        <end position="1035"/>
    </location>
</feature>
<dbReference type="InterPro" id="IPR049551">
    <property type="entry name" value="PKS_DH_C"/>
</dbReference>
<dbReference type="InterPro" id="IPR001227">
    <property type="entry name" value="Ac_transferase_dom_sf"/>
</dbReference>
<dbReference type="InterPro" id="IPR036291">
    <property type="entry name" value="NAD(P)-bd_dom_sf"/>
</dbReference>
<dbReference type="InterPro" id="IPR042104">
    <property type="entry name" value="PKS_dehydratase_sf"/>
</dbReference>
<dbReference type="SMART" id="SM00822">
    <property type="entry name" value="PKS_KR"/>
    <property type="match status" value="1"/>
</dbReference>
<dbReference type="InterPro" id="IPR049552">
    <property type="entry name" value="PKS_DH_N"/>
</dbReference>